<evidence type="ECO:0000313" key="3">
    <source>
        <dbReference type="EMBL" id="PPQ90340.1"/>
    </source>
</evidence>
<protein>
    <recommendedName>
        <fullName evidence="5">Extracellular membrane protein CFEM domain-containing protein</fullName>
    </recommendedName>
</protein>
<evidence type="ECO:0000256" key="2">
    <source>
        <dbReference type="SAM" id="SignalP"/>
    </source>
</evidence>
<organism evidence="3 4">
    <name type="scientific">Psilocybe cyanescens</name>
    <dbReference type="NCBI Taxonomy" id="93625"/>
    <lineage>
        <taxon>Eukaryota</taxon>
        <taxon>Fungi</taxon>
        <taxon>Dikarya</taxon>
        <taxon>Basidiomycota</taxon>
        <taxon>Agaricomycotina</taxon>
        <taxon>Agaricomycetes</taxon>
        <taxon>Agaricomycetidae</taxon>
        <taxon>Agaricales</taxon>
        <taxon>Agaricineae</taxon>
        <taxon>Strophariaceae</taxon>
        <taxon>Psilocybe</taxon>
    </lineage>
</organism>
<dbReference type="InParanoid" id="A0A409XHX6"/>
<keyword evidence="2" id="KW-0732">Signal</keyword>
<comment type="caution">
    <text evidence="3">The sequence shown here is derived from an EMBL/GenBank/DDBJ whole genome shotgun (WGS) entry which is preliminary data.</text>
</comment>
<dbReference type="Proteomes" id="UP000283269">
    <property type="component" value="Unassembled WGS sequence"/>
</dbReference>
<keyword evidence="4" id="KW-1185">Reference proteome</keyword>
<proteinExistence type="predicted"/>
<evidence type="ECO:0000256" key="1">
    <source>
        <dbReference type="SAM" id="MobiDB-lite"/>
    </source>
</evidence>
<evidence type="ECO:0000313" key="4">
    <source>
        <dbReference type="Proteomes" id="UP000283269"/>
    </source>
</evidence>
<evidence type="ECO:0008006" key="5">
    <source>
        <dbReference type="Google" id="ProtNLM"/>
    </source>
</evidence>
<feature type="compositionally biased region" description="Low complexity" evidence="1">
    <location>
        <begin position="123"/>
        <end position="163"/>
    </location>
</feature>
<dbReference type="AlphaFoldDB" id="A0A409XHX6"/>
<dbReference type="OrthoDB" id="3062033at2759"/>
<reference evidence="3 4" key="1">
    <citation type="journal article" date="2018" name="Evol. Lett.">
        <title>Horizontal gene cluster transfer increased hallucinogenic mushroom diversity.</title>
        <authorList>
            <person name="Reynolds H.T."/>
            <person name="Vijayakumar V."/>
            <person name="Gluck-Thaler E."/>
            <person name="Korotkin H.B."/>
            <person name="Matheny P.B."/>
            <person name="Slot J.C."/>
        </authorList>
    </citation>
    <scope>NUCLEOTIDE SEQUENCE [LARGE SCALE GENOMIC DNA]</scope>
    <source>
        <strain evidence="3 4">2631</strain>
    </source>
</reference>
<gene>
    <name evidence="3" type="ORF">CVT25_007742</name>
</gene>
<dbReference type="EMBL" id="NHYD01001644">
    <property type="protein sequence ID" value="PPQ90340.1"/>
    <property type="molecule type" value="Genomic_DNA"/>
</dbReference>
<accession>A0A409XHX6</accession>
<feature type="chain" id="PRO_5019383433" description="Extracellular membrane protein CFEM domain-containing protein" evidence="2">
    <location>
        <begin position="23"/>
        <end position="223"/>
    </location>
</feature>
<feature type="signal peptide" evidence="2">
    <location>
        <begin position="1"/>
        <end position="22"/>
    </location>
</feature>
<name>A0A409XHX6_PSICY</name>
<sequence length="223" mass="22399">MHSGTARATLLASFLWVSQVLAIVPRSPFRDSLILPRQTACDSACAVFTDALNGCTTLGCLCTPTVAQGLQNCVDCAVTASPTADVIANAQALVGTYSGQCTGFGLPPVTVKSGSGGGPSTSPPVKTSTTITPLSVTTSRTSPAVPITTSTPPITTPTITNPNFPTNPSISQSTVHPFTSVGITGGPGQGIPSGQTSKGMSTHSMASLGAFGLSLLFGVLLAF</sequence>
<feature type="region of interest" description="Disordered" evidence="1">
    <location>
        <begin position="112"/>
        <end position="163"/>
    </location>
</feature>